<evidence type="ECO:0000313" key="2">
    <source>
        <dbReference type="EMBL" id="NPE25051.1"/>
    </source>
</evidence>
<feature type="transmembrane region" description="Helical" evidence="1">
    <location>
        <begin position="139"/>
        <end position="157"/>
    </location>
</feature>
<dbReference type="EMBL" id="JABKKJ010000006">
    <property type="protein sequence ID" value="NPE25051.1"/>
    <property type="molecule type" value="Genomic_DNA"/>
</dbReference>
<keyword evidence="1" id="KW-1133">Transmembrane helix</keyword>
<organism evidence="2 3">
    <name type="scientific">Xylanibacter caecicola</name>
    <dbReference type="NCBI Taxonomy" id="2736294"/>
    <lineage>
        <taxon>Bacteria</taxon>
        <taxon>Pseudomonadati</taxon>
        <taxon>Bacteroidota</taxon>
        <taxon>Bacteroidia</taxon>
        <taxon>Bacteroidales</taxon>
        <taxon>Prevotellaceae</taxon>
        <taxon>Xylanibacter</taxon>
    </lineage>
</organism>
<protein>
    <submittedName>
        <fullName evidence="2">Uncharacterized protein</fullName>
    </submittedName>
</protein>
<dbReference type="Proteomes" id="UP000820977">
    <property type="component" value="Unassembled WGS sequence"/>
</dbReference>
<name>A0ABX2B0L6_9BACT</name>
<accession>A0ABX2B0L6</accession>
<evidence type="ECO:0000256" key="1">
    <source>
        <dbReference type="SAM" id="Phobius"/>
    </source>
</evidence>
<sequence>MIFVGGISLFHGKGYVGHIALAVVALLFVIPSITSIIKDKNKVYNEDTILNAMGISFVALRYYTGEITTLVDIAAIFFFYMDFIIHIILRISGHINFPMGRTRKPDSMILMQIQTILTIILIVIPPLLTVARISVMRNAIYMAVVAFPLYRLYCLFISGNQESQTITTAGMDCAILMLIYQNSAALFGQGYLFTSASLSALIMTTVCGIDIIRHIYGWLKD</sequence>
<dbReference type="RefSeq" id="WP_172344532.1">
    <property type="nucleotide sequence ID" value="NZ_CATEIB010000052.1"/>
</dbReference>
<gene>
    <name evidence="2" type="ORF">HPS54_05890</name>
</gene>
<keyword evidence="3" id="KW-1185">Reference proteome</keyword>
<feature type="transmembrane region" description="Helical" evidence="1">
    <location>
        <begin position="70"/>
        <end position="89"/>
    </location>
</feature>
<keyword evidence="1" id="KW-0812">Transmembrane</keyword>
<reference evidence="2 3" key="1">
    <citation type="submission" date="2020-05" db="EMBL/GenBank/DDBJ databases">
        <title>Distinct polysaccharide utilization as determinants for interspecies competition between intestinal Prevotella spp.</title>
        <authorList>
            <person name="Galvez E.J.C."/>
            <person name="Iljazovic A."/>
            <person name="Strowig T."/>
        </authorList>
    </citation>
    <scope>NUCLEOTIDE SEQUENCE [LARGE SCALE GENOMIC DNA]</scope>
    <source>
        <strain evidence="2 3">PCHR</strain>
    </source>
</reference>
<keyword evidence="1" id="KW-0472">Membrane</keyword>
<feature type="transmembrane region" description="Helical" evidence="1">
    <location>
        <begin position="193"/>
        <end position="212"/>
    </location>
</feature>
<feature type="transmembrane region" description="Helical" evidence="1">
    <location>
        <begin position="109"/>
        <end position="133"/>
    </location>
</feature>
<feature type="transmembrane region" description="Helical" evidence="1">
    <location>
        <begin position="15"/>
        <end position="36"/>
    </location>
</feature>
<evidence type="ECO:0000313" key="3">
    <source>
        <dbReference type="Proteomes" id="UP000820977"/>
    </source>
</evidence>
<proteinExistence type="predicted"/>
<comment type="caution">
    <text evidence="2">The sequence shown here is derived from an EMBL/GenBank/DDBJ whole genome shotgun (WGS) entry which is preliminary data.</text>
</comment>